<organism evidence="1 2">
    <name type="scientific">Arachis hypogaea</name>
    <name type="common">Peanut</name>
    <dbReference type="NCBI Taxonomy" id="3818"/>
    <lineage>
        <taxon>Eukaryota</taxon>
        <taxon>Viridiplantae</taxon>
        <taxon>Streptophyta</taxon>
        <taxon>Embryophyta</taxon>
        <taxon>Tracheophyta</taxon>
        <taxon>Spermatophyta</taxon>
        <taxon>Magnoliopsida</taxon>
        <taxon>eudicotyledons</taxon>
        <taxon>Gunneridae</taxon>
        <taxon>Pentapetalae</taxon>
        <taxon>rosids</taxon>
        <taxon>fabids</taxon>
        <taxon>Fabales</taxon>
        <taxon>Fabaceae</taxon>
        <taxon>Papilionoideae</taxon>
        <taxon>50 kb inversion clade</taxon>
        <taxon>dalbergioids sensu lato</taxon>
        <taxon>Dalbergieae</taxon>
        <taxon>Pterocarpus clade</taxon>
        <taxon>Arachis</taxon>
    </lineage>
</organism>
<gene>
    <name evidence="1" type="ORF">Ahy_A02g007184</name>
</gene>
<sequence>MSAAMKFTREIFFRVRERLKQSVRVNIIGCNHASNGDVFIVEKYRKPGLTWQVLHHGQGCMRMETYGLSYVHILAIVVRLNLCGIPNNLVLKQW</sequence>
<dbReference type="Proteomes" id="UP000289738">
    <property type="component" value="Chromosome A02"/>
</dbReference>
<protein>
    <submittedName>
        <fullName evidence="1">Uncharacterized protein</fullName>
    </submittedName>
</protein>
<dbReference type="EMBL" id="SDMP01000002">
    <property type="protein sequence ID" value="RYR72953.1"/>
    <property type="molecule type" value="Genomic_DNA"/>
</dbReference>
<name>A0A445EC97_ARAHY</name>
<comment type="caution">
    <text evidence="1">The sequence shown here is derived from an EMBL/GenBank/DDBJ whole genome shotgun (WGS) entry which is preliminary data.</text>
</comment>
<evidence type="ECO:0000313" key="2">
    <source>
        <dbReference type="Proteomes" id="UP000289738"/>
    </source>
</evidence>
<accession>A0A445EC97</accession>
<reference evidence="1 2" key="1">
    <citation type="submission" date="2019-01" db="EMBL/GenBank/DDBJ databases">
        <title>Sequencing of cultivated peanut Arachis hypogaea provides insights into genome evolution and oil improvement.</title>
        <authorList>
            <person name="Chen X."/>
        </authorList>
    </citation>
    <scope>NUCLEOTIDE SEQUENCE [LARGE SCALE GENOMIC DNA]</scope>
    <source>
        <strain evidence="2">cv. Fuhuasheng</strain>
        <tissue evidence="1">Leaves</tissue>
    </source>
</reference>
<dbReference type="AlphaFoldDB" id="A0A445EC97"/>
<proteinExistence type="predicted"/>
<keyword evidence="2" id="KW-1185">Reference proteome</keyword>
<evidence type="ECO:0000313" key="1">
    <source>
        <dbReference type="EMBL" id="RYR72953.1"/>
    </source>
</evidence>